<evidence type="ECO:0000256" key="10">
    <source>
        <dbReference type="ARBA" id="ARBA00022723"/>
    </source>
</evidence>
<comment type="subcellular location">
    <subcellularLocation>
        <location evidence="5">Cytoplasm</location>
    </subcellularLocation>
</comment>
<dbReference type="AlphaFoldDB" id="A0A842I577"/>
<comment type="cofactor">
    <cofactor evidence="4">
        <name>Mg(2+)</name>
        <dbReference type="ChEBI" id="CHEBI:18420"/>
    </cofactor>
</comment>
<evidence type="ECO:0000256" key="15">
    <source>
        <dbReference type="PIRSR" id="PIRSR605511-2"/>
    </source>
</evidence>
<evidence type="ECO:0000256" key="14">
    <source>
        <dbReference type="PIRSR" id="PIRSR605511-1"/>
    </source>
</evidence>
<feature type="active site" description="Proton donor/acceptor" evidence="14">
    <location>
        <position position="207"/>
    </location>
</feature>
<comment type="cofactor">
    <cofactor evidence="15">
        <name>Zn(2+)</name>
        <dbReference type="ChEBI" id="CHEBI:29105"/>
    </cofactor>
    <text evidence="15">Binds 1 divalent metal cation per subunit.</text>
</comment>
<dbReference type="PRINTS" id="PR01790">
    <property type="entry name" value="SMP30FAMILY"/>
</dbReference>
<dbReference type="PANTHER" id="PTHR10907">
    <property type="entry name" value="REGUCALCIN"/>
    <property type="match status" value="1"/>
</dbReference>
<dbReference type="EMBL" id="JACLQD010000001">
    <property type="protein sequence ID" value="MBC2834527.1"/>
    <property type="molecule type" value="Genomic_DNA"/>
</dbReference>
<dbReference type="EC" id="3.1.1.17" evidence="7"/>
<sequence>MPDIRLLVDCKTNLGEGPVWDVAEQRLYWVDSTAGEIFRCLEDGSEVQRFYLPTFIGSLALRETGGAVLAMADGFNFFDFDTQRITPIYNPFADRPEYRFNDGKVDRKGRFFAGAMGLDFDPLDVSKPKAPARNGSLFRLDPDLSVHELETGLICSNGPCWSPDDRTFYFGDSEHKTIWSYSYDIETGRIADRRLFASDQGFARTVDGATVDAEGFLWMAKVLGGQIIRYAPDGSIDRVIDFPLRNPTSVNFGGSNLDILYVTCMGRPMRGIPPTHPNAGGVFAIHGLGVQGLPEPRFAG</sequence>
<evidence type="ECO:0000256" key="3">
    <source>
        <dbReference type="ARBA" id="ARBA00001936"/>
    </source>
</evidence>
<feature type="domain" description="SMP-30/Gluconolactonase/LRE-like region" evidence="16">
    <location>
        <begin position="14"/>
        <end position="264"/>
    </location>
</feature>
<feature type="binding site" evidence="15">
    <location>
        <position position="101"/>
    </location>
    <ligand>
        <name>substrate</name>
    </ligand>
</feature>
<evidence type="ECO:0000259" key="16">
    <source>
        <dbReference type="Pfam" id="PF08450"/>
    </source>
</evidence>
<feature type="binding site" evidence="15">
    <location>
        <position position="16"/>
    </location>
    <ligand>
        <name>a divalent metal cation</name>
        <dbReference type="ChEBI" id="CHEBI:60240"/>
    </ligand>
</feature>
<evidence type="ECO:0000313" key="18">
    <source>
        <dbReference type="Proteomes" id="UP000555411"/>
    </source>
</evidence>
<dbReference type="GO" id="GO:0019853">
    <property type="term" value="P:L-ascorbic acid biosynthetic process"/>
    <property type="evidence" value="ECO:0007669"/>
    <property type="project" value="TreeGrafter"/>
</dbReference>
<reference evidence="17 18" key="1">
    <citation type="journal article" date="2017" name="Int. J. Syst. Evol. Microbiol.">
        <title>Gemmobacter straminiformis sp. nov., isolated from an artificial fountain.</title>
        <authorList>
            <person name="Kang J.Y."/>
            <person name="Kim M.J."/>
            <person name="Chun J."/>
            <person name="Son K.P."/>
            <person name="Jahng K.Y."/>
        </authorList>
    </citation>
    <scope>NUCLEOTIDE SEQUENCE [LARGE SCALE GENOMIC DNA]</scope>
    <source>
        <strain evidence="17 18">CAM-8</strain>
    </source>
</reference>
<dbReference type="InterPro" id="IPR008367">
    <property type="entry name" value="Regucalcin"/>
</dbReference>
<dbReference type="InterPro" id="IPR011042">
    <property type="entry name" value="6-blade_b-propeller_TolB-like"/>
</dbReference>
<dbReference type="GO" id="GO:0005737">
    <property type="term" value="C:cytoplasm"/>
    <property type="evidence" value="ECO:0007669"/>
    <property type="project" value="UniProtKB-SubCell"/>
</dbReference>
<evidence type="ECO:0000256" key="2">
    <source>
        <dbReference type="ARBA" id="ARBA00001913"/>
    </source>
</evidence>
<dbReference type="SUPFAM" id="SSF63829">
    <property type="entry name" value="Calcium-dependent phosphotriesterase"/>
    <property type="match status" value="1"/>
</dbReference>
<accession>A0A842I577</accession>
<evidence type="ECO:0000256" key="7">
    <source>
        <dbReference type="ARBA" id="ARBA00013227"/>
    </source>
</evidence>
<gene>
    <name evidence="17" type="ORF">H7F16_03350</name>
</gene>
<dbReference type="GO" id="GO:0004341">
    <property type="term" value="F:gluconolactonase activity"/>
    <property type="evidence" value="ECO:0007669"/>
    <property type="project" value="UniProtKB-EC"/>
</dbReference>
<comment type="caution">
    <text evidence="17">The sequence shown here is derived from an EMBL/GenBank/DDBJ whole genome shotgun (WGS) entry which is preliminary data.</text>
</comment>
<protein>
    <recommendedName>
        <fullName evidence="8">Regucalcin</fullName>
        <ecNumber evidence="7">3.1.1.17</ecNumber>
    </recommendedName>
    <alternativeName>
        <fullName evidence="13">Gluconolactonase</fullName>
    </alternativeName>
</protein>
<keyword evidence="15" id="KW-0862">Zinc</keyword>
<proteinExistence type="inferred from homology"/>
<evidence type="ECO:0000256" key="8">
    <source>
        <dbReference type="ARBA" id="ARBA00016808"/>
    </source>
</evidence>
<keyword evidence="18" id="KW-1185">Reference proteome</keyword>
<organism evidence="17 18">
    <name type="scientific">Paragemmobacter straminiformis</name>
    <dbReference type="NCBI Taxonomy" id="2045119"/>
    <lineage>
        <taxon>Bacteria</taxon>
        <taxon>Pseudomonadati</taxon>
        <taxon>Pseudomonadota</taxon>
        <taxon>Alphaproteobacteria</taxon>
        <taxon>Rhodobacterales</taxon>
        <taxon>Paracoccaceae</taxon>
        <taxon>Paragemmobacter</taxon>
    </lineage>
</organism>
<feature type="binding site" evidence="15">
    <location>
        <position position="157"/>
    </location>
    <ligand>
        <name>a divalent metal cation</name>
        <dbReference type="ChEBI" id="CHEBI:60240"/>
    </ligand>
</feature>
<dbReference type="PANTHER" id="PTHR10907:SF47">
    <property type="entry name" value="REGUCALCIN"/>
    <property type="match status" value="1"/>
</dbReference>
<dbReference type="InterPro" id="IPR013658">
    <property type="entry name" value="SGL"/>
</dbReference>
<dbReference type="Pfam" id="PF08450">
    <property type="entry name" value="SGL"/>
    <property type="match status" value="1"/>
</dbReference>
<evidence type="ECO:0000256" key="13">
    <source>
        <dbReference type="ARBA" id="ARBA00032464"/>
    </source>
</evidence>
<feature type="binding site" evidence="15">
    <location>
        <position position="207"/>
    </location>
    <ligand>
        <name>a divalent metal cation</name>
        <dbReference type="ChEBI" id="CHEBI:60240"/>
    </ligand>
</feature>
<dbReference type="Gene3D" id="2.120.10.30">
    <property type="entry name" value="TolB, C-terminal domain"/>
    <property type="match status" value="1"/>
</dbReference>
<keyword evidence="11" id="KW-0378">Hydrolase</keyword>
<feature type="binding site" evidence="15">
    <location>
        <position position="119"/>
    </location>
    <ligand>
        <name>substrate</name>
    </ligand>
</feature>
<dbReference type="GO" id="GO:0030234">
    <property type="term" value="F:enzyme regulator activity"/>
    <property type="evidence" value="ECO:0007669"/>
    <property type="project" value="InterPro"/>
</dbReference>
<evidence type="ECO:0000256" key="11">
    <source>
        <dbReference type="ARBA" id="ARBA00022801"/>
    </source>
</evidence>
<keyword evidence="10 15" id="KW-0479">Metal-binding</keyword>
<dbReference type="RefSeq" id="WP_185796120.1">
    <property type="nucleotide sequence ID" value="NZ_JACLQD010000001.1"/>
</dbReference>
<keyword evidence="12" id="KW-0106">Calcium</keyword>
<comment type="cofactor">
    <cofactor evidence="3">
        <name>Mn(2+)</name>
        <dbReference type="ChEBI" id="CHEBI:29035"/>
    </cofactor>
</comment>
<evidence type="ECO:0000256" key="6">
    <source>
        <dbReference type="ARBA" id="ARBA00008853"/>
    </source>
</evidence>
<comment type="similarity">
    <text evidence="6">Belongs to the SMP-30/CGR1 family.</text>
</comment>
<dbReference type="Proteomes" id="UP000555411">
    <property type="component" value="Unassembled WGS sequence"/>
</dbReference>
<feature type="binding site" evidence="15">
    <location>
        <position position="99"/>
    </location>
    <ligand>
        <name>substrate</name>
    </ligand>
</feature>
<comment type="catalytic activity">
    <reaction evidence="1">
        <text>D-glucono-1,5-lactone + H2O = D-gluconate + H(+)</text>
        <dbReference type="Rhea" id="RHEA:10440"/>
        <dbReference type="ChEBI" id="CHEBI:15377"/>
        <dbReference type="ChEBI" id="CHEBI:15378"/>
        <dbReference type="ChEBI" id="CHEBI:16217"/>
        <dbReference type="ChEBI" id="CHEBI:18391"/>
        <dbReference type="EC" id="3.1.1.17"/>
    </reaction>
</comment>
<evidence type="ECO:0000256" key="9">
    <source>
        <dbReference type="ARBA" id="ARBA00022490"/>
    </source>
</evidence>
<evidence type="ECO:0000256" key="12">
    <source>
        <dbReference type="ARBA" id="ARBA00022837"/>
    </source>
</evidence>
<evidence type="ECO:0000313" key="17">
    <source>
        <dbReference type="EMBL" id="MBC2834527.1"/>
    </source>
</evidence>
<comment type="cofactor">
    <cofactor evidence="2">
        <name>Ca(2+)</name>
        <dbReference type="ChEBI" id="CHEBI:29108"/>
    </cofactor>
</comment>
<dbReference type="PRINTS" id="PR01791">
    <property type="entry name" value="REGUCALCIN"/>
</dbReference>
<dbReference type="GO" id="GO:0005509">
    <property type="term" value="F:calcium ion binding"/>
    <property type="evidence" value="ECO:0007669"/>
    <property type="project" value="InterPro"/>
</dbReference>
<dbReference type="InterPro" id="IPR005511">
    <property type="entry name" value="SMP-30"/>
</dbReference>
<evidence type="ECO:0000256" key="5">
    <source>
        <dbReference type="ARBA" id="ARBA00004496"/>
    </source>
</evidence>
<evidence type="ECO:0000256" key="1">
    <source>
        <dbReference type="ARBA" id="ARBA00001589"/>
    </source>
</evidence>
<name>A0A842I577_9RHOB</name>
<keyword evidence="9" id="KW-0963">Cytoplasm</keyword>
<evidence type="ECO:0000256" key="4">
    <source>
        <dbReference type="ARBA" id="ARBA00001946"/>
    </source>
</evidence>